<dbReference type="PROSITE" id="PS50137">
    <property type="entry name" value="DS_RBD"/>
    <property type="match status" value="1"/>
</dbReference>
<dbReference type="RefSeq" id="XP_015871729.1">
    <property type="nucleotide sequence ID" value="XM_016016243.4"/>
</dbReference>
<evidence type="ECO:0000313" key="6">
    <source>
        <dbReference type="RefSeq" id="XP_015871729.1"/>
    </source>
</evidence>
<dbReference type="GO" id="GO:0070920">
    <property type="term" value="P:regulation of regulatory ncRNA processing"/>
    <property type="evidence" value="ECO:0007669"/>
    <property type="project" value="TreeGrafter"/>
</dbReference>
<feature type="domain" description="DRBM" evidence="4">
    <location>
        <begin position="126"/>
        <end position="203"/>
    </location>
</feature>
<keyword evidence="5" id="KW-1185">Reference proteome</keyword>
<dbReference type="FunCoup" id="A0A6P3Z4L8">
    <property type="interactions" value="161"/>
</dbReference>
<dbReference type="Gene3D" id="3.30.160.20">
    <property type="match status" value="1"/>
</dbReference>
<dbReference type="InterPro" id="IPR014720">
    <property type="entry name" value="dsRBD_dom"/>
</dbReference>
<evidence type="ECO:0000256" key="3">
    <source>
        <dbReference type="SAM" id="MobiDB-lite"/>
    </source>
</evidence>
<dbReference type="Pfam" id="PF14709">
    <property type="entry name" value="DND1_DSRM"/>
    <property type="match status" value="1"/>
</dbReference>
<keyword evidence="1 2" id="KW-0694">RNA-binding</keyword>
<evidence type="ECO:0000256" key="1">
    <source>
        <dbReference type="ARBA" id="ARBA00022884"/>
    </source>
</evidence>
<sequence length="212" mass="23557">MEKKNYSIPNRSIINLKNLPPIDPNIITNTHKTKPSQVKSEPDRWIDIPVSEVIKASPKQEKKLAEDDHKALVTSNSAYTTTQPHDLRAKDASFGSSGCKISTKKTNENRASPTDSTLEGNPKQGSAKSRLHELCAANKWKSPLFECCKEEGPSHMKMFTFKVLVEIKEASNTVVLECFGAPQSKKKTAVEHAAEGALWYLKHVGYSSKVHK</sequence>
<dbReference type="KEGG" id="zju:107408821"/>
<dbReference type="GO" id="GO:0035197">
    <property type="term" value="F:siRNA binding"/>
    <property type="evidence" value="ECO:0007669"/>
    <property type="project" value="TreeGrafter"/>
</dbReference>
<feature type="region of interest" description="Disordered" evidence="3">
    <location>
        <begin position="98"/>
        <end position="125"/>
    </location>
</feature>
<gene>
    <name evidence="6" type="primary">LOC107408821</name>
</gene>
<dbReference type="PANTHER" id="PTHR46205">
    <property type="entry name" value="LOQUACIOUS, ISOFORM B"/>
    <property type="match status" value="1"/>
</dbReference>
<evidence type="ECO:0000256" key="2">
    <source>
        <dbReference type="PROSITE-ProRule" id="PRU00266"/>
    </source>
</evidence>
<dbReference type="AlphaFoldDB" id="A0A6P3Z4L8"/>
<dbReference type="GO" id="GO:0016442">
    <property type="term" value="C:RISC complex"/>
    <property type="evidence" value="ECO:0007669"/>
    <property type="project" value="TreeGrafter"/>
</dbReference>
<reference evidence="5" key="1">
    <citation type="submission" date="2025-05" db="UniProtKB">
        <authorList>
            <consortium name="RefSeq"/>
        </authorList>
    </citation>
    <scope>NUCLEOTIDE SEQUENCE [LARGE SCALE GENOMIC DNA]</scope>
</reference>
<evidence type="ECO:0000259" key="4">
    <source>
        <dbReference type="PROSITE" id="PS50137"/>
    </source>
</evidence>
<dbReference type="GeneID" id="107408821"/>
<dbReference type="GO" id="GO:0005634">
    <property type="term" value="C:nucleus"/>
    <property type="evidence" value="ECO:0007669"/>
    <property type="project" value="TreeGrafter"/>
</dbReference>
<dbReference type="SUPFAM" id="SSF54768">
    <property type="entry name" value="dsRNA-binding domain-like"/>
    <property type="match status" value="1"/>
</dbReference>
<proteinExistence type="predicted"/>
<dbReference type="InterPro" id="IPR051247">
    <property type="entry name" value="RLC_Component"/>
</dbReference>
<feature type="compositionally biased region" description="Polar residues" evidence="3">
    <location>
        <begin position="109"/>
        <end position="125"/>
    </location>
</feature>
<dbReference type="GO" id="GO:0003725">
    <property type="term" value="F:double-stranded RNA binding"/>
    <property type="evidence" value="ECO:0007669"/>
    <property type="project" value="TreeGrafter"/>
</dbReference>
<dbReference type="PANTHER" id="PTHR46205:SF3">
    <property type="entry name" value="LOQUACIOUS, ISOFORM B"/>
    <property type="match status" value="1"/>
</dbReference>
<dbReference type="GO" id="GO:0030422">
    <property type="term" value="P:siRNA processing"/>
    <property type="evidence" value="ECO:0007669"/>
    <property type="project" value="TreeGrafter"/>
</dbReference>
<evidence type="ECO:0000313" key="5">
    <source>
        <dbReference type="Proteomes" id="UP001652623"/>
    </source>
</evidence>
<name>A0A6P3Z4L8_ZIZJJ</name>
<dbReference type="CDD" id="cd19869">
    <property type="entry name" value="DSRM_DCL_plant"/>
    <property type="match status" value="1"/>
</dbReference>
<dbReference type="InParanoid" id="A0A6P3Z4L8"/>
<organism evidence="5 6">
    <name type="scientific">Ziziphus jujuba</name>
    <name type="common">Chinese jujube</name>
    <name type="synonym">Ziziphus sativa</name>
    <dbReference type="NCBI Taxonomy" id="326968"/>
    <lineage>
        <taxon>Eukaryota</taxon>
        <taxon>Viridiplantae</taxon>
        <taxon>Streptophyta</taxon>
        <taxon>Embryophyta</taxon>
        <taxon>Tracheophyta</taxon>
        <taxon>Spermatophyta</taxon>
        <taxon>Magnoliopsida</taxon>
        <taxon>eudicotyledons</taxon>
        <taxon>Gunneridae</taxon>
        <taxon>Pentapetalae</taxon>
        <taxon>rosids</taxon>
        <taxon>fabids</taxon>
        <taxon>Rosales</taxon>
        <taxon>Rhamnaceae</taxon>
        <taxon>Paliureae</taxon>
        <taxon>Ziziphus</taxon>
    </lineage>
</organism>
<accession>A0A6P3Z4L8</accession>
<dbReference type="GO" id="GO:0005737">
    <property type="term" value="C:cytoplasm"/>
    <property type="evidence" value="ECO:0007669"/>
    <property type="project" value="TreeGrafter"/>
</dbReference>
<reference evidence="6" key="2">
    <citation type="submission" date="2025-08" db="UniProtKB">
        <authorList>
            <consortium name="RefSeq"/>
        </authorList>
    </citation>
    <scope>IDENTIFICATION</scope>
    <source>
        <tissue evidence="6">Seedling</tissue>
    </source>
</reference>
<protein>
    <submittedName>
        <fullName evidence="6">Ribonuclease 3-like protein 1</fullName>
    </submittedName>
</protein>
<dbReference type="SMART" id="SM00358">
    <property type="entry name" value="DSRM"/>
    <property type="match status" value="1"/>
</dbReference>
<dbReference type="GO" id="GO:0070578">
    <property type="term" value="C:RISC-loading complex"/>
    <property type="evidence" value="ECO:0007669"/>
    <property type="project" value="TreeGrafter"/>
</dbReference>
<dbReference type="Proteomes" id="UP001652623">
    <property type="component" value="Chromosome 1"/>
</dbReference>